<evidence type="ECO:0000259" key="2">
    <source>
        <dbReference type="PROSITE" id="PS50111"/>
    </source>
</evidence>
<gene>
    <name evidence="3" type="primary">yfmS_7</name>
    <name evidence="3" type="ORF">SDC9_61340</name>
</gene>
<dbReference type="InterPro" id="IPR004090">
    <property type="entry name" value="Chemotax_Me-accpt_rcpt"/>
</dbReference>
<name>A0A644XFG7_9ZZZZ</name>
<protein>
    <submittedName>
        <fullName evidence="3">Putative sensory transducer protein YfmS</fullName>
    </submittedName>
</protein>
<sequence length="276" mass="30138">MPDVFYCFKQIAPYLNNLTINDTAVYLADRENYLLAFPGENIMLPIKPGDKIQRGTAVRECIAKNKAVRLKVPENVLGTAYIACAVPISEDNKVVGGVSFVTSIKQEEKLLGIAAELSKGLEKVISSSKAIEDQAESMINIYEELFKLSETLHGCIRETDDVLKVIDNFAMQTNLLGINASVEAARAGSAGKGFGVIAKETSRLANSTSSSSKKIEEIFDRIKAASGDQASVIDNINHIVFSQREAVKNVNAEINMLSVTLETLMKDAQKLNNNDY</sequence>
<keyword evidence="1" id="KW-0145">Chemotaxis</keyword>
<dbReference type="InterPro" id="IPR004089">
    <property type="entry name" value="MCPsignal_dom"/>
</dbReference>
<evidence type="ECO:0000313" key="3">
    <source>
        <dbReference type="EMBL" id="MPM14976.1"/>
    </source>
</evidence>
<dbReference type="GO" id="GO:0007165">
    <property type="term" value="P:signal transduction"/>
    <property type="evidence" value="ECO:0007669"/>
    <property type="project" value="InterPro"/>
</dbReference>
<dbReference type="InterPro" id="IPR051310">
    <property type="entry name" value="MCP_chemotaxis"/>
</dbReference>
<dbReference type="GO" id="GO:0006935">
    <property type="term" value="P:chemotaxis"/>
    <property type="evidence" value="ECO:0007669"/>
    <property type="project" value="UniProtKB-KW"/>
</dbReference>
<dbReference type="GO" id="GO:0005886">
    <property type="term" value="C:plasma membrane"/>
    <property type="evidence" value="ECO:0007669"/>
    <property type="project" value="TreeGrafter"/>
</dbReference>
<dbReference type="PRINTS" id="PR00260">
    <property type="entry name" value="CHEMTRNSDUCR"/>
</dbReference>
<dbReference type="PANTHER" id="PTHR43531">
    <property type="entry name" value="PROTEIN ICFG"/>
    <property type="match status" value="1"/>
</dbReference>
<dbReference type="PROSITE" id="PS50111">
    <property type="entry name" value="CHEMOTAXIS_TRANSDUC_2"/>
    <property type="match status" value="1"/>
</dbReference>
<evidence type="ECO:0000256" key="1">
    <source>
        <dbReference type="ARBA" id="ARBA00022500"/>
    </source>
</evidence>
<dbReference type="EMBL" id="VSSQ01002366">
    <property type="protein sequence ID" value="MPM14976.1"/>
    <property type="molecule type" value="Genomic_DNA"/>
</dbReference>
<feature type="domain" description="Methyl-accepting transducer" evidence="2">
    <location>
        <begin position="157"/>
        <end position="276"/>
    </location>
</feature>
<proteinExistence type="predicted"/>
<accession>A0A644XFG7</accession>
<dbReference type="PANTHER" id="PTHR43531:SF11">
    <property type="entry name" value="METHYL-ACCEPTING CHEMOTAXIS PROTEIN 3"/>
    <property type="match status" value="1"/>
</dbReference>
<comment type="caution">
    <text evidence="3">The sequence shown here is derived from an EMBL/GenBank/DDBJ whole genome shotgun (WGS) entry which is preliminary data.</text>
</comment>
<dbReference type="AlphaFoldDB" id="A0A644XFG7"/>
<reference evidence="3" key="1">
    <citation type="submission" date="2019-08" db="EMBL/GenBank/DDBJ databases">
        <authorList>
            <person name="Kucharzyk K."/>
            <person name="Murdoch R.W."/>
            <person name="Higgins S."/>
            <person name="Loffler F."/>
        </authorList>
    </citation>
    <scope>NUCLEOTIDE SEQUENCE</scope>
</reference>
<organism evidence="3">
    <name type="scientific">bioreactor metagenome</name>
    <dbReference type="NCBI Taxonomy" id="1076179"/>
    <lineage>
        <taxon>unclassified sequences</taxon>
        <taxon>metagenomes</taxon>
        <taxon>ecological metagenomes</taxon>
    </lineage>
</organism>
<dbReference type="SUPFAM" id="SSF58104">
    <property type="entry name" value="Methyl-accepting chemotaxis protein (MCP) signaling domain"/>
    <property type="match status" value="1"/>
</dbReference>
<dbReference type="Gene3D" id="1.10.287.950">
    <property type="entry name" value="Methyl-accepting chemotaxis protein"/>
    <property type="match status" value="1"/>
</dbReference>
<dbReference type="GO" id="GO:0004888">
    <property type="term" value="F:transmembrane signaling receptor activity"/>
    <property type="evidence" value="ECO:0007669"/>
    <property type="project" value="InterPro"/>
</dbReference>
<dbReference type="Pfam" id="PF00015">
    <property type="entry name" value="MCPsignal"/>
    <property type="match status" value="1"/>
</dbReference>